<gene>
    <name evidence="8" type="ORF">ABIE08_002782</name>
</gene>
<dbReference type="SUPFAM" id="SSF56925">
    <property type="entry name" value="OMPA-like"/>
    <property type="match status" value="1"/>
</dbReference>
<dbReference type="PANTHER" id="PTHR34001">
    <property type="entry name" value="BLL7405 PROTEIN"/>
    <property type="match status" value="1"/>
</dbReference>
<dbReference type="Pfam" id="PF13505">
    <property type="entry name" value="OMP_b-brl"/>
    <property type="match status" value="1"/>
</dbReference>
<keyword evidence="2 6" id="KW-0732">Signal</keyword>
<sequence length="231" mass="24964">MKLLRILSATTVLASGVVAAQAADLTYEPAPAVVEVAPVGNWTGFYVGGSVGYAWGKTDQTDGFDGLITANSGDLKPDGFIAGLQIGGDYQFPSNVVIGALVDVYYSNAKDTFNFDDGDFSYTTESKIQYFGTGRVRAGYAMDKFLPYVTGGFAWANNRIDDTVYGSDSQTHFGWTAGAGVEYAFTQNWTLKAEYLYTDFGSKTYTFPDDNGSYDVGLKSQTATIGVNYRF</sequence>
<keyword evidence="3" id="KW-0472">Membrane</keyword>
<evidence type="ECO:0000256" key="3">
    <source>
        <dbReference type="ARBA" id="ARBA00023136"/>
    </source>
</evidence>
<evidence type="ECO:0000256" key="4">
    <source>
        <dbReference type="ARBA" id="ARBA00023237"/>
    </source>
</evidence>
<reference evidence="8 9" key="1">
    <citation type="submission" date="2024-06" db="EMBL/GenBank/DDBJ databases">
        <title>Sorghum-associated microbial communities from plants grown in Nebraska, USA.</title>
        <authorList>
            <person name="Schachtman D."/>
        </authorList>
    </citation>
    <scope>NUCLEOTIDE SEQUENCE [LARGE SCALE GENOMIC DNA]</scope>
    <source>
        <strain evidence="8 9">3207</strain>
    </source>
</reference>
<evidence type="ECO:0000313" key="8">
    <source>
        <dbReference type="EMBL" id="MET4634836.1"/>
    </source>
</evidence>
<keyword evidence="9" id="KW-1185">Reference proteome</keyword>
<dbReference type="InterPro" id="IPR027385">
    <property type="entry name" value="Beta-barrel_OMP"/>
</dbReference>
<evidence type="ECO:0000256" key="1">
    <source>
        <dbReference type="ARBA" id="ARBA00004442"/>
    </source>
</evidence>
<dbReference type="NCBIfam" id="TIGR01414">
    <property type="entry name" value="autotrans_barl"/>
    <property type="match status" value="1"/>
</dbReference>
<evidence type="ECO:0000259" key="7">
    <source>
        <dbReference type="Pfam" id="PF13505"/>
    </source>
</evidence>
<feature type="signal peptide" evidence="6">
    <location>
        <begin position="1"/>
        <end position="22"/>
    </location>
</feature>
<keyword evidence="4" id="KW-0998">Cell outer membrane</keyword>
<dbReference type="Proteomes" id="UP001549321">
    <property type="component" value="Unassembled WGS sequence"/>
</dbReference>
<comment type="similarity">
    <text evidence="5">Belongs to the Omp25/RopB family.</text>
</comment>
<feature type="domain" description="Outer membrane protein beta-barrel" evidence="7">
    <location>
        <begin position="11"/>
        <end position="231"/>
    </location>
</feature>
<evidence type="ECO:0000256" key="6">
    <source>
        <dbReference type="SAM" id="SignalP"/>
    </source>
</evidence>
<dbReference type="Gene3D" id="2.40.160.20">
    <property type="match status" value="2"/>
</dbReference>
<evidence type="ECO:0000313" key="9">
    <source>
        <dbReference type="Proteomes" id="UP001549321"/>
    </source>
</evidence>
<proteinExistence type="inferred from homology"/>
<dbReference type="InterPro" id="IPR011250">
    <property type="entry name" value="OMP/PagP_B-barrel"/>
</dbReference>
<evidence type="ECO:0000256" key="5">
    <source>
        <dbReference type="ARBA" id="ARBA00038306"/>
    </source>
</evidence>
<dbReference type="InterPro" id="IPR006315">
    <property type="entry name" value="OM_autotransptr_brl_dom"/>
</dbReference>
<dbReference type="PANTHER" id="PTHR34001:SF3">
    <property type="entry name" value="BLL7405 PROTEIN"/>
    <property type="match status" value="1"/>
</dbReference>
<feature type="chain" id="PRO_5046003849" evidence="6">
    <location>
        <begin position="23"/>
        <end position="231"/>
    </location>
</feature>
<dbReference type="EMBL" id="JBEPSM010000002">
    <property type="protein sequence ID" value="MET4634836.1"/>
    <property type="molecule type" value="Genomic_DNA"/>
</dbReference>
<accession>A0ABV2R0P1</accession>
<dbReference type="RefSeq" id="WP_354551887.1">
    <property type="nucleotide sequence ID" value="NZ_JBEPSM010000002.1"/>
</dbReference>
<comment type="subcellular location">
    <subcellularLocation>
        <location evidence="1">Cell outer membrane</location>
    </subcellularLocation>
</comment>
<protein>
    <submittedName>
        <fullName evidence="8">Outer membrane immunogenic protein</fullName>
    </submittedName>
</protein>
<dbReference type="InterPro" id="IPR051692">
    <property type="entry name" value="OMP-like"/>
</dbReference>
<organism evidence="8 9">
    <name type="scientific">Kaistia defluvii</name>
    <dbReference type="NCBI Taxonomy" id="410841"/>
    <lineage>
        <taxon>Bacteria</taxon>
        <taxon>Pseudomonadati</taxon>
        <taxon>Pseudomonadota</taxon>
        <taxon>Alphaproteobacteria</taxon>
        <taxon>Hyphomicrobiales</taxon>
        <taxon>Kaistiaceae</taxon>
        <taxon>Kaistia</taxon>
    </lineage>
</organism>
<comment type="caution">
    <text evidence="8">The sequence shown here is derived from an EMBL/GenBank/DDBJ whole genome shotgun (WGS) entry which is preliminary data.</text>
</comment>
<evidence type="ECO:0000256" key="2">
    <source>
        <dbReference type="ARBA" id="ARBA00022729"/>
    </source>
</evidence>
<name>A0ABV2R0P1_9HYPH</name>